<evidence type="ECO:0000256" key="7">
    <source>
        <dbReference type="ARBA" id="ARBA00023235"/>
    </source>
</evidence>
<dbReference type="PATRIC" id="fig|1256206.3.peg.2022"/>
<sequence>TLGQYKGLEVPKQNVEVSAKDIDAELEKRREQQAELVVKDDKAAENGDTVVIDYVGTIDGTEFDGGSSKNYSLELGSNSFIPGFEEQLVGHKSGDEVTVNVTFPEDYKAADLAGKAAEFKTTIHEVKVKELPALDDDFAKDLDDDVDTLDELKAKIKKELTDQREEAAKNAVQEAAIKEATDNATIKEVPNAMIEQEVHNQMDQYLGNMQRQGISPKMYYQLTGTSEDDLHKQFEADAATRVRTNLVLEAIVKAEDIQPTEDQVNEEVKNLASEYNMDEKAVRKALSEDMLKHDIGVKQAIDIITDSAKEVESAKDDADKEASDAKADK</sequence>
<comment type="subcellular location">
    <subcellularLocation>
        <location evidence="2">Cytoplasm</location>
    </subcellularLocation>
</comment>
<evidence type="ECO:0000256" key="11">
    <source>
        <dbReference type="SAM" id="Coils"/>
    </source>
</evidence>
<dbReference type="SUPFAM" id="SSF54534">
    <property type="entry name" value="FKBP-like"/>
    <property type="match status" value="1"/>
</dbReference>
<dbReference type="EC" id="5.2.1.8" evidence="10"/>
<evidence type="ECO:0000313" key="15">
    <source>
        <dbReference type="Proteomes" id="UP000014243"/>
    </source>
</evidence>
<dbReference type="InterPro" id="IPR046357">
    <property type="entry name" value="PPIase_dom_sf"/>
</dbReference>
<evidence type="ECO:0000256" key="8">
    <source>
        <dbReference type="ARBA" id="ARBA00023306"/>
    </source>
</evidence>
<dbReference type="Proteomes" id="UP000014243">
    <property type="component" value="Unassembled WGS sequence"/>
</dbReference>
<dbReference type="InterPro" id="IPR027304">
    <property type="entry name" value="Trigger_fact/SurA_dom_sf"/>
</dbReference>
<keyword evidence="8" id="KW-0131">Cell cycle</keyword>
<evidence type="ECO:0000256" key="9">
    <source>
        <dbReference type="ARBA" id="ARBA00024849"/>
    </source>
</evidence>
<dbReference type="GO" id="GO:0005737">
    <property type="term" value="C:cytoplasm"/>
    <property type="evidence" value="ECO:0007669"/>
    <property type="project" value="UniProtKB-SubCell"/>
</dbReference>
<dbReference type="GO" id="GO:0006457">
    <property type="term" value="P:protein folding"/>
    <property type="evidence" value="ECO:0007669"/>
    <property type="project" value="InterPro"/>
</dbReference>
<dbReference type="GO" id="GO:0015031">
    <property type="term" value="P:protein transport"/>
    <property type="evidence" value="ECO:0007669"/>
    <property type="project" value="InterPro"/>
</dbReference>
<comment type="function">
    <text evidence="9">Involved in protein export. Acts as a chaperone by maintaining the newly synthesized protein in an open conformation. Functions as a peptidyl-prolyl cis-trans isomerase.</text>
</comment>
<dbReference type="GO" id="GO:0003755">
    <property type="term" value="F:peptidyl-prolyl cis-trans isomerase activity"/>
    <property type="evidence" value="ECO:0007669"/>
    <property type="project" value="UniProtKB-KW"/>
</dbReference>
<gene>
    <name evidence="14" type="primary">tig</name>
    <name evidence="14" type="ORF">Lpp126_13192</name>
</gene>
<dbReference type="InterPro" id="IPR037041">
    <property type="entry name" value="Trigger_fac_C_sf"/>
</dbReference>
<evidence type="ECO:0000256" key="3">
    <source>
        <dbReference type="ARBA" id="ARBA00005464"/>
    </source>
</evidence>
<dbReference type="EMBL" id="ANKC01000940">
    <property type="protein sequence ID" value="EPC73432.1"/>
    <property type="molecule type" value="Genomic_DNA"/>
</dbReference>
<dbReference type="Pfam" id="PF00254">
    <property type="entry name" value="FKBP_C"/>
    <property type="match status" value="1"/>
</dbReference>
<dbReference type="Gene3D" id="3.10.50.40">
    <property type="match status" value="1"/>
</dbReference>
<name>S2R5D6_LACPA</name>
<proteinExistence type="inferred from homology"/>
<keyword evidence="6" id="KW-0143">Chaperone</keyword>
<comment type="similarity">
    <text evidence="3">Belongs to the FKBP-type PPIase family. Tig subfamily.</text>
</comment>
<evidence type="ECO:0000256" key="1">
    <source>
        <dbReference type="ARBA" id="ARBA00000971"/>
    </source>
</evidence>
<reference evidence="14 15" key="1">
    <citation type="journal article" date="2013" name="PLoS ONE">
        <title>Lactobacillus paracasei comparative genomics: towards species pan-genome definition and exploitation of diversity.</title>
        <authorList>
            <person name="Smokvina T."/>
            <person name="Wels M."/>
            <person name="Polka J."/>
            <person name="Chervaux C."/>
            <person name="Brisse S."/>
            <person name="Boekhorst J."/>
            <person name="van Hylckama Vlieg J.E."/>
            <person name="Siezen R.J."/>
        </authorList>
    </citation>
    <scope>NUCLEOTIDE SEQUENCE [LARGE SCALE GENOMIC DNA]</scope>
    <source>
        <strain evidence="14 15">Lpp126</strain>
    </source>
</reference>
<protein>
    <recommendedName>
        <fullName evidence="10">peptidylprolyl isomerase</fullName>
        <ecNumber evidence="10">5.2.1.8</ecNumber>
    </recommendedName>
</protein>
<accession>S2R5D6</accession>
<evidence type="ECO:0000256" key="12">
    <source>
        <dbReference type="SAM" id="MobiDB-lite"/>
    </source>
</evidence>
<dbReference type="InterPro" id="IPR008880">
    <property type="entry name" value="Trigger_fac_C"/>
</dbReference>
<dbReference type="NCBIfam" id="TIGR00115">
    <property type="entry name" value="tig"/>
    <property type="match status" value="1"/>
</dbReference>
<keyword evidence="11" id="KW-0175">Coiled coil</keyword>
<dbReference type="PROSITE" id="PS50059">
    <property type="entry name" value="FKBP_PPIASE"/>
    <property type="match status" value="1"/>
</dbReference>
<dbReference type="InterPro" id="IPR001179">
    <property type="entry name" value="PPIase_FKBP_dom"/>
</dbReference>
<organism evidence="14 15">
    <name type="scientific">Lacticaseibacillus paracasei subsp. paracasei Lpp126</name>
    <dbReference type="NCBI Taxonomy" id="1256206"/>
    <lineage>
        <taxon>Bacteria</taxon>
        <taxon>Bacillati</taxon>
        <taxon>Bacillota</taxon>
        <taxon>Bacilli</taxon>
        <taxon>Lactobacillales</taxon>
        <taxon>Lactobacillaceae</taxon>
        <taxon>Lacticaseibacillus</taxon>
    </lineage>
</organism>
<keyword evidence="5 10" id="KW-0697">Rotamase</keyword>
<evidence type="ECO:0000256" key="4">
    <source>
        <dbReference type="ARBA" id="ARBA00022618"/>
    </source>
</evidence>
<dbReference type="Pfam" id="PF05698">
    <property type="entry name" value="Trigger_C"/>
    <property type="match status" value="1"/>
</dbReference>
<evidence type="ECO:0000313" key="14">
    <source>
        <dbReference type="EMBL" id="EPC73432.1"/>
    </source>
</evidence>
<evidence type="ECO:0000256" key="2">
    <source>
        <dbReference type="ARBA" id="ARBA00004496"/>
    </source>
</evidence>
<evidence type="ECO:0000256" key="5">
    <source>
        <dbReference type="ARBA" id="ARBA00023110"/>
    </source>
</evidence>
<feature type="domain" description="PPIase FKBP-type" evidence="13">
    <location>
        <begin position="47"/>
        <end position="132"/>
    </location>
</feature>
<feature type="region of interest" description="Disordered" evidence="12">
    <location>
        <begin position="309"/>
        <end position="329"/>
    </location>
</feature>
<evidence type="ECO:0000256" key="6">
    <source>
        <dbReference type="ARBA" id="ARBA00023186"/>
    </source>
</evidence>
<feature type="coiled-coil region" evidence="11">
    <location>
        <begin position="139"/>
        <end position="166"/>
    </location>
</feature>
<comment type="caution">
    <text evidence="14">The sequence shown here is derived from an EMBL/GenBank/DDBJ whole genome shotgun (WGS) entry which is preliminary data.</text>
</comment>
<keyword evidence="7 10" id="KW-0413">Isomerase</keyword>
<comment type="catalytic activity">
    <reaction evidence="1 10">
        <text>[protein]-peptidylproline (omega=180) = [protein]-peptidylproline (omega=0)</text>
        <dbReference type="Rhea" id="RHEA:16237"/>
        <dbReference type="Rhea" id="RHEA-COMP:10747"/>
        <dbReference type="Rhea" id="RHEA-COMP:10748"/>
        <dbReference type="ChEBI" id="CHEBI:83833"/>
        <dbReference type="ChEBI" id="CHEBI:83834"/>
        <dbReference type="EC" id="5.2.1.8"/>
    </reaction>
</comment>
<dbReference type="SUPFAM" id="SSF109998">
    <property type="entry name" value="Triger factor/SurA peptide-binding domain-like"/>
    <property type="match status" value="1"/>
</dbReference>
<evidence type="ECO:0000256" key="10">
    <source>
        <dbReference type="PROSITE-ProRule" id="PRU00277"/>
    </source>
</evidence>
<dbReference type="FunFam" id="3.10.50.40:FF:000001">
    <property type="entry name" value="Trigger factor"/>
    <property type="match status" value="1"/>
</dbReference>
<feature type="non-terminal residue" evidence="14">
    <location>
        <position position="1"/>
    </location>
</feature>
<keyword evidence="4" id="KW-0132">Cell division</keyword>
<dbReference type="AlphaFoldDB" id="S2R5D6"/>
<dbReference type="GO" id="GO:0051301">
    <property type="term" value="P:cell division"/>
    <property type="evidence" value="ECO:0007669"/>
    <property type="project" value="UniProtKB-KW"/>
</dbReference>
<evidence type="ECO:0000259" key="13">
    <source>
        <dbReference type="PROSITE" id="PS50059"/>
    </source>
</evidence>
<dbReference type="InterPro" id="IPR005215">
    <property type="entry name" value="Trig_fac"/>
</dbReference>
<dbReference type="Gene3D" id="1.10.3120.10">
    <property type="entry name" value="Trigger factor, C-terminal domain"/>
    <property type="match status" value="1"/>
</dbReference>